<evidence type="ECO:0000313" key="2">
    <source>
        <dbReference type="Proteomes" id="UP000814140"/>
    </source>
</evidence>
<name>A0ACB8SRB8_9AGAM</name>
<evidence type="ECO:0000313" key="1">
    <source>
        <dbReference type="EMBL" id="KAI0058737.1"/>
    </source>
</evidence>
<accession>A0ACB8SRB8</accession>
<keyword evidence="2" id="KW-1185">Reference proteome</keyword>
<gene>
    <name evidence="1" type="ORF">BV25DRAFT_1194464</name>
</gene>
<protein>
    <submittedName>
        <fullName evidence="1">Uncharacterized protein</fullName>
    </submittedName>
</protein>
<comment type="caution">
    <text evidence="1">The sequence shown here is derived from an EMBL/GenBank/DDBJ whole genome shotgun (WGS) entry which is preliminary data.</text>
</comment>
<reference evidence="1" key="1">
    <citation type="submission" date="2021-03" db="EMBL/GenBank/DDBJ databases">
        <authorList>
            <consortium name="DOE Joint Genome Institute"/>
            <person name="Ahrendt S."/>
            <person name="Looney B.P."/>
            <person name="Miyauchi S."/>
            <person name="Morin E."/>
            <person name="Drula E."/>
            <person name="Courty P.E."/>
            <person name="Chicoki N."/>
            <person name="Fauchery L."/>
            <person name="Kohler A."/>
            <person name="Kuo A."/>
            <person name="Labutti K."/>
            <person name="Pangilinan J."/>
            <person name="Lipzen A."/>
            <person name="Riley R."/>
            <person name="Andreopoulos W."/>
            <person name="He G."/>
            <person name="Johnson J."/>
            <person name="Barry K.W."/>
            <person name="Grigoriev I.V."/>
            <person name="Nagy L."/>
            <person name="Hibbett D."/>
            <person name="Henrissat B."/>
            <person name="Matheny P.B."/>
            <person name="Labbe J."/>
            <person name="Martin F."/>
        </authorList>
    </citation>
    <scope>NUCLEOTIDE SEQUENCE</scope>
    <source>
        <strain evidence="1">HHB10654</strain>
    </source>
</reference>
<organism evidence="1 2">
    <name type="scientific">Artomyces pyxidatus</name>
    <dbReference type="NCBI Taxonomy" id="48021"/>
    <lineage>
        <taxon>Eukaryota</taxon>
        <taxon>Fungi</taxon>
        <taxon>Dikarya</taxon>
        <taxon>Basidiomycota</taxon>
        <taxon>Agaricomycotina</taxon>
        <taxon>Agaricomycetes</taxon>
        <taxon>Russulales</taxon>
        <taxon>Auriscalpiaceae</taxon>
        <taxon>Artomyces</taxon>
    </lineage>
</organism>
<reference evidence="1" key="2">
    <citation type="journal article" date="2022" name="New Phytol.">
        <title>Evolutionary transition to the ectomycorrhizal habit in the genomes of a hyperdiverse lineage of mushroom-forming fungi.</title>
        <authorList>
            <person name="Looney B."/>
            <person name="Miyauchi S."/>
            <person name="Morin E."/>
            <person name="Drula E."/>
            <person name="Courty P.E."/>
            <person name="Kohler A."/>
            <person name="Kuo A."/>
            <person name="LaButti K."/>
            <person name="Pangilinan J."/>
            <person name="Lipzen A."/>
            <person name="Riley R."/>
            <person name="Andreopoulos W."/>
            <person name="He G."/>
            <person name="Johnson J."/>
            <person name="Nolan M."/>
            <person name="Tritt A."/>
            <person name="Barry K.W."/>
            <person name="Grigoriev I.V."/>
            <person name="Nagy L.G."/>
            <person name="Hibbett D."/>
            <person name="Henrissat B."/>
            <person name="Matheny P.B."/>
            <person name="Labbe J."/>
            <person name="Martin F.M."/>
        </authorList>
    </citation>
    <scope>NUCLEOTIDE SEQUENCE</scope>
    <source>
        <strain evidence="1">HHB10654</strain>
    </source>
</reference>
<proteinExistence type="predicted"/>
<dbReference type="Proteomes" id="UP000814140">
    <property type="component" value="Unassembled WGS sequence"/>
</dbReference>
<sequence length="489" mass="53870">MLSQSSRSSSRSDLSAFATLSCAFAELAPAPIAFLQKARVSPPGTSSSTSPSPLRPSTPCRSHADTPPPSSPRHTYTRPFHLPSPATPRNNRLAPSTLLTPASPRVPTLAMSVQIHSPTPASPSHHPHDLPRPPSRSERLLRETLRKDRALSLSPRSRVRRTESYQGRVPSDNMFDCACNDDDEQDNSGVSLLFVGSQQQHQRHPSAPRAVLHRSSKSVADVPSLRRGRERQRDGRGERDLSALPSPSSSSGSLQQQQQQQAPHRAVLRSQLENVLRGAGAQARERHTSDNSERDRDWVWSSPEVRLLLSCSRVLLPFLASFALLLHLPVSCCDFHISSRHLVVVRHDIHICDDLDLLSCYLVELYLVATSFINTLTPASSFTVVFNVIPHILAPATTYSLPVPSILRRTASISLQLGISVDVSYTQYPWSCASSHRTPIALSAANTYTFSTTEACNAVDAPSYTTNVRRAIRRGEVAFNEWLRVVCQC</sequence>
<dbReference type="EMBL" id="MU277232">
    <property type="protein sequence ID" value="KAI0058737.1"/>
    <property type="molecule type" value="Genomic_DNA"/>
</dbReference>